<reference evidence="11" key="1">
    <citation type="submission" date="2014-04" db="EMBL/GenBank/DDBJ databases">
        <title>Evolutionary Origins and Diversification of the Mycorrhizal Mutualists.</title>
        <authorList>
            <consortium name="DOE Joint Genome Institute"/>
            <consortium name="Mycorrhizal Genomics Consortium"/>
            <person name="Kohler A."/>
            <person name="Kuo A."/>
            <person name="Nagy L.G."/>
            <person name="Floudas D."/>
            <person name="Copeland A."/>
            <person name="Barry K.W."/>
            <person name="Cichocki N."/>
            <person name="Veneault-Fourrey C."/>
            <person name="LaButti K."/>
            <person name="Lindquist E.A."/>
            <person name="Lipzen A."/>
            <person name="Lundell T."/>
            <person name="Morin E."/>
            <person name="Murat C."/>
            <person name="Riley R."/>
            <person name="Ohm R."/>
            <person name="Sun H."/>
            <person name="Tunlid A."/>
            <person name="Henrissat B."/>
            <person name="Grigoriev I.V."/>
            <person name="Hibbett D.S."/>
            <person name="Martin F."/>
        </authorList>
    </citation>
    <scope>NUCLEOTIDE SEQUENCE [LARGE SCALE GENOMIC DNA]</scope>
    <source>
        <strain evidence="11">FD-334 SS-4</strain>
    </source>
</reference>
<dbReference type="GO" id="GO:0006744">
    <property type="term" value="P:ubiquinone biosynthetic process"/>
    <property type="evidence" value="ECO:0007669"/>
    <property type="project" value="UniProtKB-UniRule"/>
</dbReference>
<evidence type="ECO:0000313" key="10">
    <source>
        <dbReference type="EMBL" id="KJA14694.1"/>
    </source>
</evidence>
<comment type="subcellular location">
    <subcellularLocation>
        <location evidence="1 8">Mitochondrion</location>
    </subcellularLocation>
</comment>
<dbReference type="PANTHER" id="PTHR21427">
    <property type="entry name" value="UBIQUINONE BIOSYNTHESIS PROTEIN COQ9, MITOCHONDRIAL"/>
    <property type="match status" value="1"/>
</dbReference>
<dbReference type="UniPathway" id="UPA00232"/>
<evidence type="ECO:0000256" key="2">
    <source>
        <dbReference type="ARBA" id="ARBA00004749"/>
    </source>
</evidence>
<name>A0A0D2N6H7_HYPSF</name>
<keyword evidence="7 8" id="KW-0496">Mitochondrion</keyword>
<dbReference type="STRING" id="945553.A0A0D2N6H7"/>
<evidence type="ECO:0000256" key="8">
    <source>
        <dbReference type="RuleBase" id="RU366063"/>
    </source>
</evidence>
<evidence type="ECO:0000256" key="1">
    <source>
        <dbReference type="ARBA" id="ARBA00004173"/>
    </source>
</evidence>
<protein>
    <recommendedName>
        <fullName evidence="8">Ubiquinone biosynthesis protein</fullName>
    </recommendedName>
</protein>
<keyword evidence="5" id="KW-0809">Transit peptide</keyword>
<feature type="domain" description="COQ9 C-terminal" evidence="9">
    <location>
        <begin position="133"/>
        <end position="194"/>
    </location>
</feature>
<dbReference type="InterPro" id="IPR012762">
    <property type="entry name" value="Ubiq_biosynth_COQ9"/>
</dbReference>
<dbReference type="InterPro" id="IPR013718">
    <property type="entry name" value="COQ9_C"/>
</dbReference>
<dbReference type="OMA" id="RHNIHIA"/>
<organism evidence="10 11">
    <name type="scientific">Hypholoma sublateritium (strain FD-334 SS-4)</name>
    <dbReference type="NCBI Taxonomy" id="945553"/>
    <lineage>
        <taxon>Eukaryota</taxon>
        <taxon>Fungi</taxon>
        <taxon>Dikarya</taxon>
        <taxon>Basidiomycota</taxon>
        <taxon>Agaricomycotina</taxon>
        <taxon>Agaricomycetes</taxon>
        <taxon>Agaricomycetidae</taxon>
        <taxon>Agaricales</taxon>
        <taxon>Agaricineae</taxon>
        <taxon>Strophariaceae</taxon>
        <taxon>Hypholoma</taxon>
    </lineage>
</organism>
<evidence type="ECO:0000256" key="6">
    <source>
        <dbReference type="ARBA" id="ARBA00023121"/>
    </source>
</evidence>
<evidence type="ECO:0000256" key="5">
    <source>
        <dbReference type="ARBA" id="ARBA00022946"/>
    </source>
</evidence>
<evidence type="ECO:0000259" key="9">
    <source>
        <dbReference type="Pfam" id="PF08511"/>
    </source>
</evidence>
<comment type="pathway">
    <text evidence="2 8">Cofactor biosynthesis; ubiquinone biosynthesis.</text>
</comment>
<accession>A0A0D2N6H7</accession>
<evidence type="ECO:0000256" key="7">
    <source>
        <dbReference type="ARBA" id="ARBA00023128"/>
    </source>
</evidence>
<keyword evidence="4 8" id="KW-0831">Ubiquinone biosynthesis</keyword>
<dbReference type="Pfam" id="PF08511">
    <property type="entry name" value="COQ9"/>
    <property type="match status" value="1"/>
</dbReference>
<gene>
    <name evidence="10" type="ORF">HYPSUDRAFT_72425</name>
</gene>
<dbReference type="EMBL" id="KN817668">
    <property type="protein sequence ID" value="KJA14694.1"/>
    <property type="molecule type" value="Genomic_DNA"/>
</dbReference>
<comment type="function">
    <text evidence="8">Membrane-associated protein that warps the membrane surface to access and bind aromatic isoprenes with high specificity, including ubiquinone (CoQ) isoprene intermediates and presents them directly to Coq7, therefore facilitating the Coq7-mediated hydroxylase step. Participates in the biosynthesis of coenzyme Q, also named ubiquinone, an essential lipid-soluble electron transporter for aerobic cellular respiration.</text>
</comment>
<evidence type="ECO:0000313" key="11">
    <source>
        <dbReference type="Proteomes" id="UP000054270"/>
    </source>
</evidence>
<proteinExistence type="inferred from homology"/>
<dbReference type="Proteomes" id="UP000054270">
    <property type="component" value="Unassembled WGS sequence"/>
</dbReference>
<keyword evidence="11" id="KW-1185">Reference proteome</keyword>
<comment type="similarity">
    <text evidence="3 8">Belongs to the COQ9 family.</text>
</comment>
<dbReference type="GO" id="GO:0008289">
    <property type="term" value="F:lipid binding"/>
    <property type="evidence" value="ECO:0007669"/>
    <property type="project" value="UniProtKB-UniRule"/>
</dbReference>
<evidence type="ECO:0000256" key="4">
    <source>
        <dbReference type="ARBA" id="ARBA00022688"/>
    </source>
</evidence>
<dbReference type="OrthoDB" id="619536at2759"/>
<sequence>MASQSSSRLLKLALPLVKTHGFTREALSRSVLTLPSNEQHAEPLSDSAITALFGRGDFARRTLIDAWLEDGLAHMASESSDANGGATPAKKATIRDVLRARLKYNEPVLAHLPDAFGLMASSGFHVVDPLPVLEHAARIADRACYTTGDRSLQLEWYAKRASVAAVYAAAELHQLTSPHTTYAFLDSLLDSTSNIKATLGEVGLYSEYVFKSWKGIIKSSGILPL</sequence>
<keyword evidence="6 8" id="KW-0446">Lipid-binding</keyword>
<dbReference type="GO" id="GO:0005743">
    <property type="term" value="C:mitochondrial inner membrane"/>
    <property type="evidence" value="ECO:0007669"/>
    <property type="project" value="TreeGrafter"/>
</dbReference>
<dbReference type="AlphaFoldDB" id="A0A0D2N6H7"/>
<evidence type="ECO:0000256" key="3">
    <source>
        <dbReference type="ARBA" id="ARBA00010766"/>
    </source>
</evidence>
<dbReference type="PANTHER" id="PTHR21427:SF19">
    <property type="entry name" value="UBIQUINONE BIOSYNTHESIS PROTEIN COQ9, MITOCHONDRIAL"/>
    <property type="match status" value="1"/>
</dbReference>